<protein>
    <submittedName>
        <fullName evidence="1">Uncharacterized protein</fullName>
    </submittedName>
</protein>
<proteinExistence type="predicted"/>
<gene>
    <name evidence="1" type="ORF">SEA_BING_80</name>
</gene>
<dbReference type="OrthoDB" id="37904at10239"/>
<evidence type="ECO:0000313" key="1">
    <source>
        <dbReference type="EMBL" id="AVD99502.1"/>
    </source>
</evidence>
<reference evidence="2" key="1">
    <citation type="submission" date="2018-01" db="EMBL/GenBank/DDBJ databases">
        <authorList>
            <person name="Wardenburg K.E."/>
            <person name="Rana S."/>
            <person name="Felix E."/>
            <person name="Puentes R.J."/>
            <person name="Shaffer C.D."/>
            <person name="Weston-Hafer K.A."/>
            <person name="Russell D.A."/>
            <person name="Pope W.H."/>
            <person name="Jacobs-Sera D."/>
            <person name="Hendrix R.W."/>
            <person name="Hatfull G.F."/>
        </authorList>
    </citation>
    <scope>NUCLEOTIDE SEQUENCE [LARGE SCALE GENOMIC DNA]</scope>
</reference>
<evidence type="ECO:0000313" key="2">
    <source>
        <dbReference type="Proteomes" id="UP000241360"/>
    </source>
</evidence>
<sequence>MEFNEDVKILAAFMQGPDTETYGRMIGFFSVPGKYLHPRELMRFRTSMTDEEWIDFKVEFWSHMVTTGRVAAAVV</sequence>
<name>A0A2L1IWG1_9CAUD</name>
<dbReference type="EMBL" id="MG757154">
    <property type="protein sequence ID" value="AVD99502.1"/>
    <property type="molecule type" value="Genomic_DNA"/>
</dbReference>
<keyword evidence="2" id="KW-1185">Reference proteome</keyword>
<accession>A0A2L1IWG1</accession>
<organism evidence="1 2">
    <name type="scientific">Streptomyces phage Bing</name>
    <dbReference type="NCBI Taxonomy" id="2079427"/>
    <lineage>
        <taxon>Viruses</taxon>
        <taxon>Duplodnaviria</taxon>
        <taxon>Heunggongvirae</taxon>
        <taxon>Uroviricota</taxon>
        <taxon>Caudoviricetes</taxon>
        <taxon>Bingvirus</taxon>
        <taxon>Bingvirus bing</taxon>
    </lineage>
</organism>
<dbReference type="Proteomes" id="UP000241360">
    <property type="component" value="Segment"/>
</dbReference>